<dbReference type="GO" id="GO:0016787">
    <property type="term" value="F:hydrolase activity"/>
    <property type="evidence" value="ECO:0007669"/>
    <property type="project" value="UniProtKB-UniRule"/>
</dbReference>
<dbReference type="EMBL" id="BJLH01000001">
    <property type="protein sequence ID" value="GEA58855.1"/>
    <property type="molecule type" value="Genomic_DNA"/>
</dbReference>
<keyword evidence="3 4" id="KW-0443">Lipid metabolism</keyword>
<feature type="active site" description="Proton acceptor" evidence="4">
    <location>
        <position position="253"/>
    </location>
</feature>
<dbReference type="PANTHER" id="PTHR14226:SF74">
    <property type="entry name" value="BLR4684 PROTEIN"/>
    <property type="match status" value="1"/>
</dbReference>
<sequence length="389" mass="43052">MKRLPYLLFFTALITGCAQSPEHANVPREFTNTVQPLDNPNIRVWGDTTSGERMAKFATKLEQASSDKADKNILALSGGGANGAFGAGVLSAWSDSGERPDFDIVTGVSTGAIISVFAFLGSDYDYEIIDFYTNSSDEDLYSKKSIFSIINSTSVLDIEPFENMLRDTITPNILEKVAEKHAQGKALLIGTTNLDTQRLSVWNMGEIAAIGTKESEALFENIILASTAVPGAMPAVQIDVQIDGQTYQEVHVDGGVARQVFLFPDSWDIASMNPQKSHDLNIYVIRNGEFLPRWATTEMTLANVASRSLDTIIKYQGRSDVMQIYHQAVAAGANFHFSHIGEDFVTEKDPSLQFDNPYMRALYDYGYEQTKQGLVWDHEPPTYRTQSIK</sequence>
<dbReference type="AlphaFoldDB" id="A0A4Y3II56"/>
<organism evidence="6 7">
    <name type="scientific">Vibrio comitans NBRC 102076</name>
    <dbReference type="NCBI Taxonomy" id="1219078"/>
    <lineage>
        <taxon>Bacteria</taxon>
        <taxon>Pseudomonadati</taxon>
        <taxon>Pseudomonadota</taxon>
        <taxon>Gammaproteobacteria</taxon>
        <taxon>Vibrionales</taxon>
        <taxon>Vibrionaceae</taxon>
        <taxon>Vibrio</taxon>
    </lineage>
</organism>
<dbReference type="Gene3D" id="3.40.1090.10">
    <property type="entry name" value="Cytosolic phospholipase A2 catalytic domain"/>
    <property type="match status" value="1"/>
</dbReference>
<dbReference type="SUPFAM" id="SSF52151">
    <property type="entry name" value="FabD/lysophospholipase-like"/>
    <property type="match status" value="1"/>
</dbReference>
<feature type="domain" description="PNPLA" evidence="5">
    <location>
        <begin position="74"/>
        <end position="267"/>
    </location>
</feature>
<name>A0A4Y3II56_9VIBR</name>
<evidence type="ECO:0000256" key="4">
    <source>
        <dbReference type="PROSITE-ProRule" id="PRU01161"/>
    </source>
</evidence>
<dbReference type="InterPro" id="IPR016035">
    <property type="entry name" value="Acyl_Trfase/lysoPLipase"/>
</dbReference>
<feature type="short sequence motif" description="DGA/G" evidence="4">
    <location>
        <begin position="253"/>
        <end position="255"/>
    </location>
</feature>
<keyword evidence="7" id="KW-1185">Reference proteome</keyword>
<dbReference type="PROSITE" id="PS51635">
    <property type="entry name" value="PNPLA"/>
    <property type="match status" value="1"/>
</dbReference>
<evidence type="ECO:0000256" key="1">
    <source>
        <dbReference type="ARBA" id="ARBA00022801"/>
    </source>
</evidence>
<dbReference type="InterPro" id="IPR050301">
    <property type="entry name" value="NTE"/>
</dbReference>
<evidence type="ECO:0000313" key="6">
    <source>
        <dbReference type="EMBL" id="GEA58855.1"/>
    </source>
</evidence>
<reference evidence="6 7" key="1">
    <citation type="submission" date="2019-06" db="EMBL/GenBank/DDBJ databases">
        <title>Whole genome shotgun sequence of Vibrio comitans NBRC 102076.</title>
        <authorList>
            <person name="Hosoyama A."/>
            <person name="Uohara A."/>
            <person name="Ohji S."/>
            <person name="Ichikawa N."/>
        </authorList>
    </citation>
    <scope>NUCLEOTIDE SEQUENCE [LARGE SCALE GENOMIC DNA]</scope>
    <source>
        <strain evidence="6 7">NBRC 102076</strain>
    </source>
</reference>
<evidence type="ECO:0000256" key="2">
    <source>
        <dbReference type="ARBA" id="ARBA00022963"/>
    </source>
</evidence>
<dbReference type="RefSeq" id="WP_167495315.1">
    <property type="nucleotide sequence ID" value="NZ_BJLH01000001.1"/>
</dbReference>
<dbReference type="GO" id="GO:0016042">
    <property type="term" value="P:lipid catabolic process"/>
    <property type="evidence" value="ECO:0007669"/>
    <property type="project" value="UniProtKB-UniRule"/>
</dbReference>
<feature type="short sequence motif" description="GXSXG" evidence="4">
    <location>
        <begin position="107"/>
        <end position="111"/>
    </location>
</feature>
<accession>A0A4Y3II56</accession>
<protein>
    <submittedName>
        <fullName evidence="6">Alpha/beta hydrolase</fullName>
    </submittedName>
</protein>
<dbReference type="PROSITE" id="PS51257">
    <property type="entry name" value="PROKAR_LIPOPROTEIN"/>
    <property type="match status" value="1"/>
</dbReference>
<feature type="short sequence motif" description="GXGXXG" evidence="4">
    <location>
        <begin position="78"/>
        <end position="83"/>
    </location>
</feature>
<dbReference type="PANTHER" id="PTHR14226">
    <property type="entry name" value="NEUROPATHY TARGET ESTERASE/SWISS CHEESE D.MELANOGASTER"/>
    <property type="match status" value="1"/>
</dbReference>
<dbReference type="InterPro" id="IPR002641">
    <property type="entry name" value="PNPLA_dom"/>
</dbReference>
<gene>
    <name evidence="6" type="ORF">VCO01S_00480</name>
</gene>
<evidence type="ECO:0000259" key="5">
    <source>
        <dbReference type="PROSITE" id="PS51635"/>
    </source>
</evidence>
<proteinExistence type="predicted"/>
<dbReference type="Pfam" id="PF01734">
    <property type="entry name" value="Patatin"/>
    <property type="match status" value="1"/>
</dbReference>
<feature type="active site" description="Nucleophile" evidence="4">
    <location>
        <position position="109"/>
    </location>
</feature>
<dbReference type="Proteomes" id="UP000318242">
    <property type="component" value="Unassembled WGS sequence"/>
</dbReference>
<keyword evidence="1 4" id="KW-0378">Hydrolase</keyword>
<keyword evidence="2 4" id="KW-0442">Lipid degradation</keyword>
<comment type="caution">
    <text evidence="6">The sequence shown here is derived from an EMBL/GenBank/DDBJ whole genome shotgun (WGS) entry which is preliminary data.</text>
</comment>
<evidence type="ECO:0000313" key="7">
    <source>
        <dbReference type="Proteomes" id="UP000318242"/>
    </source>
</evidence>
<evidence type="ECO:0000256" key="3">
    <source>
        <dbReference type="ARBA" id="ARBA00023098"/>
    </source>
</evidence>